<dbReference type="EMBL" id="CP118868">
    <property type="protein sequence ID" value="WEG35862.1"/>
    <property type="molecule type" value="Genomic_DNA"/>
</dbReference>
<keyword evidence="6" id="KW-0175">Coiled coil</keyword>
<comment type="subcellular location">
    <subcellularLocation>
        <location evidence="3">Cytoplasm</location>
    </subcellularLocation>
</comment>
<name>A0ABY8C596_9FIRM</name>
<keyword evidence="9" id="KW-1185">Reference proteome</keyword>
<evidence type="ECO:0000313" key="8">
    <source>
        <dbReference type="EMBL" id="WEG35862.1"/>
    </source>
</evidence>
<dbReference type="Proteomes" id="UP001220478">
    <property type="component" value="Chromosome"/>
</dbReference>
<feature type="coiled-coil region" evidence="6">
    <location>
        <begin position="39"/>
        <end position="80"/>
    </location>
</feature>
<dbReference type="HAMAP" id="MF_01151">
    <property type="entry name" value="GrpE"/>
    <property type="match status" value="1"/>
</dbReference>
<gene>
    <name evidence="3" type="primary">grpE</name>
    <name evidence="8" type="ORF">PYS61_01470</name>
</gene>
<dbReference type="Gene3D" id="3.90.20.20">
    <property type="match status" value="1"/>
</dbReference>
<organism evidence="8 9">
    <name type="scientific">Amygdalobacter indicium</name>
    <dbReference type="NCBI Taxonomy" id="3029272"/>
    <lineage>
        <taxon>Bacteria</taxon>
        <taxon>Bacillati</taxon>
        <taxon>Bacillota</taxon>
        <taxon>Clostridia</taxon>
        <taxon>Eubacteriales</taxon>
        <taxon>Oscillospiraceae</taxon>
        <taxon>Amygdalobacter</taxon>
    </lineage>
</organism>
<comment type="function">
    <text evidence="3 4">Participates actively in the response to hyperosmotic and heat shock by preventing the aggregation of stress-denatured proteins, in association with DnaK and GrpE. It is the nucleotide exchange factor for DnaK and may function as a thermosensor. Unfolded proteins bind initially to DnaJ; upon interaction with the DnaJ-bound protein, DnaK hydrolyzes its bound ATP, resulting in the formation of a stable complex. GrpE releases ADP from DnaK; ATP binding to DnaK triggers the release of the substrate protein, thus completing the reaction cycle. Several rounds of ATP-dependent interactions between DnaJ, DnaK and GrpE are required for fully efficient folding.</text>
</comment>
<dbReference type="PANTHER" id="PTHR21237">
    <property type="entry name" value="GRPE PROTEIN"/>
    <property type="match status" value="1"/>
</dbReference>
<evidence type="ECO:0000256" key="2">
    <source>
        <dbReference type="ARBA" id="ARBA00023186"/>
    </source>
</evidence>
<evidence type="ECO:0000256" key="6">
    <source>
        <dbReference type="SAM" id="Coils"/>
    </source>
</evidence>
<keyword evidence="3" id="KW-0963">Cytoplasm</keyword>
<evidence type="ECO:0000256" key="5">
    <source>
        <dbReference type="RuleBase" id="RU004478"/>
    </source>
</evidence>
<reference evidence="8 9" key="1">
    <citation type="submission" date="2023-02" db="EMBL/GenBank/DDBJ databases">
        <title>Novel Oscillospiraceae bacterial genomes.</title>
        <authorList>
            <person name="Srinivasan S."/>
            <person name="Austin M.N."/>
            <person name="Fiedler T.L."/>
            <person name="Strenk S.M."/>
            <person name="Agnew K.J."/>
            <person name="Nagana Gowda G.A."/>
            <person name="Raftery D."/>
            <person name="Beamer M.A."/>
            <person name="Achilles S.L."/>
            <person name="Wiesenfeld H.C."/>
            <person name="Fredricks D.N."/>
            <person name="Hillier S.L."/>
        </authorList>
    </citation>
    <scope>NUCLEOTIDE SEQUENCE [LARGE SCALE GENOMIC DNA]</scope>
    <source>
        <strain evidence="8 9">CHIC02 1186E3-8</strain>
    </source>
</reference>
<dbReference type="SUPFAM" id="SSF51064">
    <property type="entry name" value="Head domain of nucleotide exchange factor GrpE"/>
    <property type="match status" value="1"/>
</dbReference>
<dbReference type="Gene3D" id="2.30.22.10">
    <property type="entry name" value="Head domain of nucleotide exchange factor GrpE"/>
    <property type="match status" value="1"/>
</dbReference>
<evidence type="ECO:0000256" key="1">
    <source>
        <dbReference type="ARBA" id="ARBA00009054"/>
    </source>
</evidence>
<dbReference type="SUPFAM" id="SSF58014">
    <property type="entry name" value="Coiled-coil domain of nucleotide exchange factor GrpE"/>
    <property type="match status" value="1"/>
</dbReference>
<feature type="compositionally biased region" description="Low complexity" evidence="7">
    <location>
        <begin position="27"/>
        <end position="38"/>
    </location>
</feature>
<protein>
    <recommendedName>
        <fullName evidence="3 4">Protein GrpE</fullName>
    </recommendedName>
    <alternativeName>
        <fullName evidence="3">HSP-70 cofactor</fullName>
    </alternativeName>
</protein>
<evidence type="ECO:0000256" key="3">
    <source>
        <dbReference type="HAMAP-Rule" id="MF_01151"/>
    </source>
</evidence>
<dbReference type="PANTHER" id="PTHR21237:SF23">
    <property type="entry name" value="GRPE PROTEIN HOMOLOG, MITOCHONDRIAL"/>
    <property type="match status" value="1"/>
</dbReference>
<dbReference type="CDD" id="cd00446">
    <property type="entry name" value="GrpE"/>
    <property type="match status" value="1"/>
</dbReference>
<evidence type="ECO:0000313" key="9">
    <source>
        <dbReference type="Proteomes" id="UP001220478"/>
    </source>
</evidence>
<sequence length="210" mass="23097">MNKAKSKKQHEVKAESKAESKVEKKAQPTAETAAADAAAAAAAAELEAVRAELQQAQDNISKLQDACLRSQAEFENYKRRTAAEKERIYGDALQDLCKELLPLIDNLSRAKDAHEQQLAAAENLEDKAKELVDSLTKGSDLLYQQGKKLLDKLGVSEIEALGAAFDPNCHAAVLHVEDEQYGENEVIEVFEPGYKFHERVLRPAVVKVAN</sequence>
<proteinExistence type="inferred from homology"/>
<comment type="subunit">
    <text evidence="3">Homodimer.</text>
</comment>
<evidence type="ECO:0000256" key="7">
    <source>
        <dbReference type="SAM" id="MobiDB-lite"/>
    </source>
</evidence>
<keyword evidence="3 4" id="KW-0346">Stress response</keyword>
<comment type="similarity">
    <text evidence="1 3 5">Belongs to the GrpE family.</text>
</comment>
<dbReference type="RefSeq" id="WP_315571934.1">
    <property type="nucleotide sequence ID" value="NZ_CP118868.1"/>
</dbReference>
<feature type="coiled-coil region" evidence="6">
    <location>
        <begin position="104"/>
        <end position="134"/>
    </location>
</feature>
<dbReference type="PRINTS" id="PR00773">
    <property type="entry name" value="GRPEPROTEIN"/>
</dbReference>
<dbReference type="PROSITE" id="PS01071">
    <property type="entry name" value="GRPE"/>
    <property type="match status" value="1"/>
</dbReference>
<keyword evidence="2 3" id="KW-0143">Chaperone</keyword>
<feature type="region of interest" description="Disordered" evidence="7">
    <location>
        <begin position="1"/>
        <end position="38"/>
    </location>
</feature>
<accession>A0ABY8C596</accession>
<dbReference type="InterPro" id="IPR009012">
    <property type="entry name" value="GrpE_head"/>
</dbReference>
<evidence type="ECO:0000256" key="4">
    <source>
        <dbReference type="RuleBase" id="RU000639"/>
    </source>
</evidence>
<dbReference type="InterPro" id="IPR000740">
    <property type="entry name" value="GrpE"/>
</dbReference>
<dbReference type="InterPro" id="IPR013805">
    <property type="entry name" value="GrpE_CC"/>
</dbReference>
<dbReference type="Pfam" id="PF01025">
    <property type="entry name" value="GrpE"/>
    <property type="match status" value="1"/>
</dbReference>
<feature type="compositionally biased region" description="Basic and acidic residues" evidence="7">
    <location>
        <begin position="9"/>
        <end position="26"/>
    </location>
</feature>